<dbReference type="EMBL" id="AJVK01005086">
    <property type="status" value="NOT_ANNOTATED_CDS"/>
    <property type="molecule type" value="Genomic_DNA"/>
</dbReference>
<dbReference type="VEuPathDB" id="VectorBase:PPAI005514"/>
<dbReference type="Proteomes" id="UP000092462">
    <property type="component" value="Unassembled WGS sequence"/>
</dbReference>
<feature type="compositionally biased region" description="Pro residues" evidence="1">
    <location>
        <begin position="57"/>
        <end position="67"/>
    </location>
</feature>
<keyword evidence="3" id="KW-1185">Reference proteome</keyword>
<evidence type="ECO:0000256" key="1">
    <source>
        <dbReference type="SAM" id="MobiDB-lite"/>
    </source>
</evidence>
<dbReference type="EnsemblMetazoa" id="PPAI005514-RA">
    <property type="protein sequence ID" value="PPAI005514-PA"/>
    <property type="gene ID" value="PPAI005514"/>
</dbReference>
<protein>
    <submittedName>
        <fullName evidence="2">Uncharacterized protein</fullName>
    </submittedName>
</protein>
<sequence length="363" mass="39723">MSSSQSRTEELPESQGEREWEADADAFVQPSDIHAAPPPFVGMAIKRTLKLPTDDTVPPPRPPPPADPFEDIPLPGFVIFGDDTKTSNFFWGNRGTRKSFLVEFTSEEEFQDFLAAAKTPSEEPSLVMGTDEEEVEVAKDIETEEKKCESEVINELGDELKSPTSTSSYLGTLTEEDVSEGAVAEDVNGVDEEDEVDIGSVNELWDCARTTESGRESDKVPQDTSIAMGDEAITETWLHCACVVVADDGIQDIILEQGESGETPIEPFLPSIPISCDTLSTQPSPKSNPTVPNVQCCVQKDTDSATFSDQCIQVPSPPSREDNTHHHCCSCSGSPWRRHQVKIHCCHPQEESKVQSSAPRTPL</sequence>
<evidence type="ECO:0000313" key="2">
    <source>
        <dbReference type="EnsemblMetazoa" id="PPAI005514-PA"/>
    </source>
</evidence>
<accession>A0A1B0DCH5</accession>
<feature type="region of interest" description="Disordered" evidence="1">
    <location>
        <begin position="1"/>
        <end position="39"/>
    </location>
</feature>
<feature type="compositionally biased region" description="Basic and acidic residues" evidence="1">
    <location>
        <begin position="7"/>
        <end position="21"/>
    </location>
</feature>
<organism evidence="2 3">
    <name type="scientific">Phlebotomus papatasi</name>
    <name type="common">Sandfly</name>
    <dbReference type="NCBI Taxonomy" id="29031"/>
    <lineage>
        <taxon>Eukaryota</taxon>
        <taxon>Metazoa</taxon>
        <taxon>Ecdysozoa</taxon>
        <taxon>Arthropoda</taxon>
        <taxon>Hexapoda</taxon>
        <taxon>Insecta</taxon>
        <taxon>Pterygota</taxon>
        <taxon>Neoptera</taxon>
        <taxon>Endopterygota</taxon>
        <taxon>Diptera</taxon>
        <taxon>Nematocera</taxon>
        <taxon>Psychodoidea</taxon>
        <taxon>Psychodidae</taxon>
        <taxon>Phlebotomus</taxon>
        <taxon>Phlebotomus</taxon>
    </lineage>
</organism>
<evidence type="ECO:0000313" key="3">
    <source>
        <dbReference type="Proteomes" id="UP000092462"/>
    </source>
</evidence>
<name>A0A1B0DCH5_PHLPP</name>
<feature type="region of interest" description="Disordered" evidence="1">
    <location>
        <begin position="51"/>
        <end position="73"/>
    </location>
</feature>
<dbReference type="AlphaFoldDB" id="A0A1B0DCH5"/>
<reference evidence="2" key="1">
    <citation type="submission" date="2022-08" db="UniProtKB">
        <authorList>
            <consortium name="EnsemblMetazoa"/>
        </authorList>
    </citation>
    <scope>IDENTIFICATION</scope>
    <source>
        <strain evidence="2">Israel</strain>
    </source>
</reference>
<proteinExistence type="predicted"/>
<dbReference type="VEuPathDB" id="VectorBase:PPAPM1_009201"/>